<protein>
    <submittedName>
        <fullName evidence="2">Uncharacterized protein</fullName>
    </submittedName>
</protein>
<feature type="region of interest" description="Disordered" evidence="1">
    <location>
        <begin position="1"/>
        <end position="36"/>
    </location>
</feature>
<evidence type="ECO:0000256" key="1">
    <source>
        <dbReference type="SAM" id="MobiDB-lite"/>
    </source>
</evidence>
<comment type="caution">
    <text evidence="2">The sequence shown here is derived from an EMBL/GenBank/DDBJ whole genome shotgun (WGS) entry which is preliminary data.</text>
</comment>
<proteinExistence type="predicted"/>
<organism evidence="2 3">
    <name type="scientific">Pleurodeles waltl</name>
    <name type="common">Iberian ribbed newt</name>
    <dbReference type="NCBI Taxonomy" id="8319"/>
    <lineage>
        <taxon>Eukaryota</taxon>
        <taxon>Metazoa</taxon>
        <taxon>Chordata</taxon>
        <taxon>Craniata</taxon>
        <taxon>Vertebrata</taxon>
        <taxon>Euteleostomi</taxon>
        <taxon>Amphibia</taxon>
        <taxon>Batrachia</taxon>
        <taxon>Caudata</taxon>
        <taxon>Salamandroidea</taxon>
        <taxon>Salamandridae</taxon>
        <taxon>Pleurodelinae</taxon>
        <taxon>Pleurodeles</taxon>
    </lineage>
</organism>
<name>A0AAV7LMT4_PLEWA</name>
<sequence length="110" mass="11917">MQPQLPSFRAAPVVDRQKLNPEREGESARSERCERTETLVPGGSRLGLAQLRSRRVSRGAAETRCCSGLGVTGCIPAEAAPPLPYQRWFGSLVAVKLLLLPPCPGQFLTC</sequence>
<reference evidence="2" key="1">
    <citation type="journal article" date="2022" name="bioRxiv">
        <title>Sequencing and chromosome-scale assembly of the giantPleurodeles waltlgenome.</title>
        <authorList>
            <person name="Brown T."/>
            <person name="Elewa A."/>
            <person name="Iarovenko S."/>
            <person name="Subramanian E."/>
            <person name="Araus A.J."/>
            <person name="Petzold A."/>
            <person name="Susuki M."/>
            <person name="Suzuki K.-i.T."/>
            <person name="Hayashi T."/>
            <person name="Toyoda A."/>
            <person name="Oliveira C."/>
            <person name="Osipova E."/>
            <person name="Leigh N.D."/>
            <person name="Simon A."/>
            <person name="Yun M.H."/>
        </authorList>
    </citation>
    <scope>NUCLEOTIDE SEQUENCE</scope>
    <source>
        <strain evidence="2">20211129_DDA</strain>
        <tissue evidence="2">Liver</tissue>
    </source>
</reference>
<dbReference type="AlphaFoldDB" id="A0AAV7LMT4"/>
<dbReference type="Proteomes" id="UP001066276">
    <property type="component" value="Chromosome 11"/>
</dbReference>
<accession>A0AAV7LMT4</accession>
<dbReference type="EMBL" id="JANPWB010000015">
    <property type="protein sequence ID" value="KAJ1092862.1"/>
    <property type="molecule type" value="Genomic_DNA"/>
</dbReference>
<keyword evidence="3" id="KW-1185">Reference proteome</keyword>
<evidence type="ECO:0000313" key="2">
    <source>
        <dbReference type="EMBL" id="KAJ1092862.1"/>
    </source>
</evidence>
<feature type="compositionally biased region" description="Basic and acidic residues" evidence="1">
    <location>
        <begin position="15"/>
        <end position="36"/>
    </location>
</feature>
<evidence type="ECO:0000313" key="3">
    <source>
        <dbReference type="Proteomes" id="UP001066276"/>
    </source>
</evidence>
<gene>
    <name evidence="2" type="ORF">NDU88_005972</name>
</gene>